<dbReference type="Proteomes" id="UP000585050">
    <property type="component" value="Unassembled WGS sequence"/>
</dbReference>
<sequence length="491" mass="55452">MNRFLLSTFFITLFTVSSFAQLADSTQSVAEMPKVEKTSYQKSVDVFKRGLRLDLNESKTSYLKTIIGIQSWWRMGETNPGTINKLSEEPISNFSDFSMRRIRTMFYANIENKYLLFAHFGATSDGTYSNIYNNVYVHDFQGQMKVAEKNYIGAGIHFWQGLARLSRVGSNNYLILDNPGFNYPEVNRTDAIVRQMGVFGRGIVFKKLGWQMSINKPIISDDAGSPTVGGKPMSVNEMIDFAEADHSGATVGSTYLLKQTNYNYNGYYFWQFWDVESQSVSGASQMNYFGQKRVFNIGAGFQYQPGGTGTYRKNEFDEWYIEENDITKLALDVFLSTPVGHNGGGFTGYAVYYNYQYGDNYLRTSNVLGGFADVDPSVDPEDISPQGVGFAQYSHGTGHIFHTELAYTLPKTIYNSEKKIQPFVAFSYKNLEGLDEASFQSDYGVNWAIIGQNVKLSAQYSLRPVYMINNDGHNVVDHHAGLFVTQLQLRI</sequence>
<keyword evidence="3" id="KW-1185">Reference proteome</keyword>
<reference evidence="2 3" key="1">
    <citation type="submission" date="2020-04" db="EMBL/GenBank/DDBJ databases">
        <title>Flammeovirga sp. SR4, a novel species isolated from seawater.</title>
        <authorList>
            <person name="Wang X."/>
        </authorList>
    </citation>
    <scope>NUCLEOTIDE SEQUENCE [LARGE SCALE GENOMIC DNA]</scope>
    <source>
        <strain evidence="2 3">SR4</strain>
    </source>
</reference>
<dbReference type="RefSeq" id="WP_168885505.1">
    <property type="nucleotide sequence ID" value="NZ_JABAIL010000015.1"/>
</dbReference>
<proteinExistence type="predicted"/>
<evidence type="ECO:0000256" key="1">
    <source>
        <dbReference type="SAM" id="SignalP"/>
    </source>
</evidence>
<comment type="caution">
    <text evidence="2">The sequence shown here is derived from an EMBL/GenBank/DDBJ whole genome shotgun (WGS) entry which is preliminary data.</text>
</comment>
<keyword evidence="1" id="KW-0732">Signal</keyword>
<evidence type="ECO:0000313" key="3">
    <source>
        <dbReference type="Proteomes" id="UP000585050"/>
    </source>
</evidence>
<organism evidence="2 3">
    <name type="scientific">Flammeovirga agarivorans</name>
    <dbReference type="NCBI Taxonomy" id="2726742"/>
    <lineage>
        <taxon>Bacteria</taxon>
        <taxon>Pseudomonadati</taxon>
        <taxon>Bacteroidota</taxon>
        <taxon>Cytophagia</taxon>
        <taxon>Cytophagales</taxon>
        <taxon>Flammeovirgaceae</taxon>
        <taxon>Flammeovirga</taxon>
    </lineage>
</organism>
<feature type="signal peptide" evidence="1">
    <location>
        <begin position="1"/>
        <end position="20"/>
    </location>
</feature>
<evidence type="ECO:0008006" key="4">
    <source>
        <dbReference type="Google" id="ProtNLM"/>
    </source>
</evidence>
<protein>
    <recommendedName>
        <fullName evidence="4">Porin</fullName>
    </recommendedName>
</protein>
<dbReference type="EMBL" id="JABAIL010000015">
    <property type="protein sequence ID" value="NLR94796.1"/>
    <property type="molecule type" value="Genomic_DNA"/>
</dbReference>
<dbReference type="AlphaFoldDB" id="A0A7X8SQZ6"/>
<gene>
    <name evidence="2" type="ORF">HGP29_26560</name>
</gene>
<accession>A0A7X8SQZ6</accession>
<evidence type="ECO:0000313" key="2">
    <source>
        <dbReference type="EMBL" id="NLR94796.1"/>
    </source>
</evidence>
<feature type="chain" id="PRO_5031353240" description="Porin" evidence="1">
    <location>
        <begin position="21"/>
        <end position="491"/>
    </location>
</feature>
<name>A0A7X8SQZ6_9BACT</name>